<evidence type="ECO:0000313" key="2">
    <source>
        <dbReference type="Proteomes" id="UP001341840"/>
    </source>
</evidence>
<evidence type="ECO:0000313" key="1">
    <source>
        <dbReference type="EMBL" id="MED6123808.1"/>
    </source>
</evidence>
<proteinExistence type="predicted"/>
<keyword evidence="2" id="KW-1185">Reference proteome</keyword>
<accession>A0ABU6RIC5</accession>
<dbReference type="EMBL" id="JASCZI010030597">
    <property type="protein sequence ID" value="MED6123808.1"/>
    <property type="molecule type" value="Genomic_DNA"/>
</dbReference>
<gene>
    <name evidence="1" type="ORF">PIB30_052958</name>
</gene>
<protein>
    <submittedName>
        <fullName evidence="1">Uncharacterized protein</fullName>
    </submittedName>
</protein>
<reference evidence="1 2" key="1">
    <citation type="journal article" date="2023" name="Plants (Basel)">
        <title>Bridging the Gap: Combining Genomics and Transcriptomics Approaches to Understand Stylosanthes scabra, an Orphan Legume from the Brazilian Caatinga.</title>
        <authorList>
            <person name="Ferreira-Neto J.R.C."/>
            <person name="da Silva M.D."/>
            <person name="Binneck E."/>
            <person name="de Melo N.F."/>
            <person name="da Silva R.H."/>
            <person name="de Melo A.L.T.M."/>
            <person name="Pandolfi V."/>
            <person name="Bustamante F.O."/>
            <person name="Brasileiro-Vidal A.C."/>
            <person name="Benko-Iseppon A.M."/>
        </authorList>
    </citation>
    <scope>NUCLEOTIDE SEQUENCE [LARGE SCALE GENOMIC DNA]</scope>
    <source>
        <tissue evidence="1">Leaves</tissue>
    </source>
</reference>
<dbReference type="Proteomes" id="UP001341840">
    <property type="component" value="Unassembled WGS sequence"/>
</dbReference>
<sequence>MKKSMEAKTATHVYALKEWCARTLQHRAICNETLFFQTGLGAAFNFLAPLPGSENDPSLVLGTSIMGDVSRLTLKQLGGASGKLADKISQAEC</sequence>
<organism evidence="1 2">
    <name type="scientific">Stylosanthes scabra</name>
    <dbReference type="NCBI Taxonomy" id="79078"/>
    <lineage>
        <taxon>Eukaryota</taxon>
        <taxon>Viridiplantae</taxon>
        <taxon>Streptophyta</taxon>
        <taxon>Embryophyta</taxon>
        <taxon>Tracheophyta</taxon>
        <taxon>Spermatophyta</taxon>
        <taxon>Magnoliopsida</taxon>
        <taxon>eudicotyledons</taxon>
        <taxon>Gunneridae</taxon>
        <taxon>Pentapetalae</taxon>
        <taxon>rosids</taxon>
        <taxon>fabids</taxon>
        <taxon>Fabales</taxon>
        <taxon>Fabaceae</taxon>
        <taxon>Papilionoideae</taxon>
        <taxon>50 kb inversion clade</taxon>
        <taxon>dalbergioids sensu lato</taxon>
        <taxon>Dalbergieae</taxon>
        <taxon>Pterocarpus clade</taxon>
        <taxon>Stylosanthes</taxon>
    </lineage>
</organism>
<comment type="caution">
    <text evidence="1">The sequence shown here is derived from an EMBL/GenBank/DDBJ whole genome shotgun (WGS) entry which is preliminary data.</text>
</comment>
<name>A0ABU6RIC5_9FABA</name>